<keyword evidence="3 5" id="KW-1133">Transmembrane helix</keyword>
<dbReference type="EMBL" id="CP133772">
    <property type="protein sequence ID" value="WYX99518.1"/>
    <property type="molecule type" value="Genomic_DNA"/>
</dbReference>
<dbReference type="Pfam" id="PF02915">
    <property type="entry name" value="Rubrerythrin"/>
    <property type="match status" value="1"/>
</dbReference>
<dbReference type="CDD" id="cd01044">
    <property type="entry name" value="Ferritin_CCC1_N"/>
    <property type="match status" value="1"/>
</dbReference>
<keyword evidence="4 5" id="KW-0472">Membrane</keyword>
<comment type="subcellular location">
    <subcellularLocation>
        <location evidence="1">Endomembrane system</location>
        <topology evidence="1">Multi-pass membrane protein</topology>
    </subcellularLocation>
</comment>
<dbReference type="InterPro" id="IPR039376">
    <property type="entry name" value="Ferritin_CCC1_N"/>
</dbReference>
<accession>A0AAX4NDW0</accession>
<dbReference type="InterPro" id="IPR009078">
    <property type="entry name" value="Ferritin-like_SF"/>
</dbReference>
<dbReference type="SUPFAM" id="SSF47240">
    <property type="entry name" value="Ferritin-like"/>
    <property type="match status" value="1"/>
</dbReference>
<dbReference type="AlphaFoldDB" id="A0AAX4NDW0"/>
<dbReference type="GO" id="GO:0030026">
    <property type="term" value="P:intracellular manganese ion homeostasis"/>
    <property type="evidence" value="ECO:0007669"/>
    <property type="project" value="InterPro"/>
</dbReference>
<gene>
    <name evidence="7" type="ORF">OXIME_000050</name>
</gene>
<dbReference type="GeneID" id="95966774"/>
<evidence type="ECO:0000256" key="2">
    <source>
        <dbReference type="ARBA" id="ARBA00022692"/>
    </source>
</evidence>
<evidence type="ECO:0000313" key="7">
    <source>
        <dbReference type="EMBL" id="WYX99518.1"/>
    </source>
</evidence>
<dbReference type="GO" id="GO:0016491">
    <property type="term" value="F:oxidoreductase activity"/>
    <property type="evidence" value="ECO:0007669"/>
    <property type="project" value="InterPro"/>
</dbReference>
<protein>
    <submittedName>
        <fullName evidence="7">VIT1/CCC1 family protein</fullName>
    </submittedName>
</protein>
<dbReference type="GO" id="GO:0046872">
    <property type="term" value="F:metal ion binding"/>
    <property type="evidence" value="ECO:0007669"/>
    <property type="project" value="InterPro"/>
</dbReference>
<reference evidence="7 8" key="1">
    <citation type="submission" date="2023-09" db="EMBL/GenBank/DDBJ databases">
        <authorList>
            <person name="Golyshina O.V."/>
            <person name="Lunev E.A."/>
            <person name="Bargiela R."/>
            <person name="Gaines M.C."/>
            <person name="Daum B."/>
            <person name="Bale N.J."/>
            <person name="Koenen M."/>
            <person name="Sinninghe Damst J.S."/>
            <person name="Yakimov M."/>
            <person name="Golyshin P.N."/>
        </authorList>
    </citation>
    <scope>NUCLEOTIDE SEQUENCE [LARGE SCALE GENOMIC DNA]</scope>
    <source>
        <strain evidence="7 8">M1</strain>
    </source>
</reference>
<dbReference type="InterPro" id="IPR008217">
    <property type="entry name" value="Ccc1_fam"/>
</dbReference>
<evidence type="ECO:0000256" key="1">
    <source>
        <dbReference type="ARBA" id="ARBA00004127"/>
    </source>
</evidence>
<dbReference type="KEGG" id="omr:OXIME_000050"/>
<dbReference type="GO" id="GO:0005384">
    <property type="term" value="F:manganese ion transmembrane transporter activity"/>
    <property type="evidence" value="ECO:0007669"/>
    <property type="project" value="InterPro"/>
</dbReference>
<feature type="transmembrane region" description="Helical" evidence="5">
    <location>
        <begin position="153"/>
        <end position="175"/>
    </location>
</feature>
<dbReference type="Proteomes" id="UP001451606">
    <property type="component" value="Chromosome"/>
</dbReference>
<evidence type="ECO:0000256" key="5">
    <source>
        <dbReference type="SAM" id="Phobius"/>
    </source>
</evidence>
<evidence type="ECO:0000259" key="6">
    <source>
        <dbReference type="Pfam" id="PF02915"/>
    </source>
</evidence>
<dbReference type="GO" id="GO:0012505">
    <property type="term" value="C:endomembrane system"/>
    <property type="evidence" value="ECO:0007669"/>
    <property type="project" value="UniProtKB-SubCell"/>
</dbReference>
<dbReference type="Pfam" id="PF01988">
    <property type="entry name" value="VIT1"/>
    <property type="match status" value="2"/>
</dbReference>
<organism evidence="7 8">
    <name type="scientific">Oxyplasma meridianum</name>
    <dbReference type="NCBI Taxonomy" id="3073602"/>
    <lineage>
        <taxon>Archaea</taxon>
        <taxon>Methanobacteriati</taxon>
        <taxon>Thermoplasmatota</taxon>
        <taxon>Thermoplasmata</taxon>
        <taxon>Thermoplasmatales</taxon>
        <taxon>Thermoplasmataceae</taxon>
        <taxon>Oxyplasma</taxon>
    </lineage>
</organism>
<feature type="transmembrane region" description="Helical" evidence="5">
    <location>
        <begin position="268"/>
        <end position="293"/>
    </location>
</feature>
<dbReference type="PANTHER" id="PTHR31851">
    <property type="entry name" value="FE(2+)/MN(2+) TRANSPORTER PCL1"/>
    <property type="match status" value="1"/>
</dbReference>
<sequence>MAESPDLSDQVVFYRNEITDMIFYDKLSRRVKDDSFRNSLIRLSETEKSHSNFWKQRLEKSGIKVDEIRPKFGRIRGLLVIRRLIGNYLSIKLLEHSEIDSILQYNKFLEDNRSDAEISNPLQKIILDEIEHEEVFSKKAGDEDILIQKNRDLIYGMSDGLVEVLASLAGLSGIISDHFYIALGGTVVGIGGAISMALGAYLSQKSESEYKINELTKKSILERKIRYGKKMEQYKGESKKSALNVGMSYVLGAVIPIIPFIFLPRIEALIVAVILVAASQGFSNMIVAITMGLRILRTSMQAMSLSLIAAAATFSVSYFFHIFFHITLI</sequence>
<feature type="transmembrane region" description="Helical" evidence="5">
    <location>
        <begin position="241"/>
        <end position="262"/>
    </location>
</feature>
<dbReference type="InterPro" id="IPR003251">
    <property type="entry name" value="Rr_diiron-bd_dom"/>
</dbReference>
<evidence type="ECO:0000256" key="3">
    <source>
        <dbReference type="ARBA" id="ARBA00022989"/>
    </source>
</evidence>
<keyword evidence="2 5" id="KW-0812">Transmembrane</keyword>
<feature type="domain" description="Rubrerythrin diiron-binding" evidence="6">
    <location>
        <begin position="15"/>
        <end position="138"/>
    </location>
</feature>
<feature type="transmembrane region" description="Helical" evidence="5">
    <location>
        <begin position="181"/>
        <end position="202"/>
    </location>
</feature>
<keyword evidence="8" id="KW-1185">Reference proteome</keyword>
<feature type="transmembrane region" description="Helical" evidence="5">
    <location>
        <begin position="305"/>
        <end position="326"/>
    </location>
</feature>
<evidence type="ECO:0000256" key="4">
    <source>
        <dbReference type="ARBA" id="ARBA00023136"/>
    </source>
</evidence>
<name>A0AAX4NDW0_9ARCH</name>
<proteinExistence type="predicted"/>
<dbReference type="RefSeq" id="WP_393971492.1">
    <property type="nucleotide sequence ID" value="NZ_CP133772.1"/>
</dbReference>
<evidence type="ECO:0000313" key="8">
    <source>
        <dbReference type="Proteomes" id="UP001451606"/>
    </source>
</evidence>